<dbReference type="Pfam" id="PF00005">
    <property type="entry name" value="ABC_tran"/>
    <property type="match status" value="2"/>
</dbReference>
<evidence type="ECO:0000256" key="8">
    <source>
        <dbReference type="ARBA" id="ARBA00023055"/>
    </source>
</evidence>
<evidence type="ECO:0000256" key="6">
    <source>
        <dbReference type="ARBA" id="ARBA00022840"/>
    </source>
</evidence>
<dbReference type="InterPro" id="IPR003593">
    <property type="entry name" value="AAA+_ATPase"/>
</dbReference>
<feature type="transmembrane region" description="Helical" evidence="12">
    <location>
        <begin position="449"/>
        <end position="470"/>
    </location>
</feature>
<feature type="transmembrane region" description="Helical" evidence="12">
    <location>
        <begin position="1096"/>
        <end position="1122"/>
    </location>
</feature>
<keyword evidence="9 12" id="KW-0472">Membrane</keyword>
<evidence type="ECO:0000256" key="9">
    <source>
        <dbReference type="ARBA" id="ARBA00023136"/>
    </source>
</evidence>
<feature type="transmembrane region" description="Helical" evidence="12">
    <location>
        <begin position="1246"/>
        <end position="1270"/>
    </location>
</feature>
<feature type="transmembrane region" description="Helical" evidence="12">
    <location>
        <begin position="346"/>
        <end position="368"/>
    </location>
</feature>
<evidence type="ECO:0000256" key="3">
    <source>
        <dbReference type="ARBA" id="ARBA00022692"/>
    </source>
</evidence>
<dbReference type="GeneID" id="106174254"/>
<keyword evidence="3 12" id="KW-0812">Transmembrane</keyword>
<protein>
    <submittedName>
        <fullName evidence="15">ATP-binding cassette sub-family A member 3 isoform X1</fullName>
    </submittedName>
</protein>
<keyword evidence="14" id="KW-1185">Reference proteome</keyword>
<dbReference type="InterPro" id="IPR013525">
    <property type="entry name" value="ABC2_TM"/>
</dbReference>
<evidence type="ECO:0000256" key="4">
    <source>
        <dbReference type="ARBA" id="ARBA00022737"/>
    </source>
</evidence>
<sequence length="1751" mass="196288">MTSGFQKFRLLLWKNYVLQKRKPVVTFFEIFLPAIFAVILVLVRMRVESFNIDHPTTWDSFKVNSLDPVTFSFFKSSPPKVAYTPVNNITTEIVTRAYQYLGQSESSIEGFASEEALVEHVMFNNITTDLTSQFMAGIVFTSPFTNEKTVPFNISYTLRFSFSPRTASPIKVNGFVTEKWKTESEFSIFQKIGPREANSSDGGKPGYYQQGFLPLQHAIDVAIVQLLNSSFVPEDKIKLSLRRFPYPPYLQDNFVLIIQQQLPLILMMSFVFAALQIVKDIVHEKERRLKESMKMMGMGNWLHWAAWFVKYFLFLLIDVAIMTVLFCIKVGENSTAVVGKSDPSVILVFLVVYSISSIAFCFLVSVLFKKANSAAAAGGILFFLTYVPYSFIQPRYGTMNLTEKVASCLIFNVGMSFGGQLIGMFEGAGAGVQWYNIAQGVSVDDNFTMLHILVVLLVDSVLYMLLAFYIEAVFPGEFGLPQPWYFPVTRSFWCGTKQKKVYVMEDEECAPLMKHATGAQNHSEYFEKDPSGLHAGIRIMNLRKEFHKKVAVAGTSLNMYEGQITALLGHNGAGKTTTMSMLTGFLPPTSGTAVLNGYDILEDIGSVRSSLGLCPQHDVLFDTLTVEEHLEFFAKLKGFPVSQMNEEITRILDTLGLSPKRHAQSKTLSGGMKRKLSVGIALIGGSKVLILDEPTSGMDPDARRHTWEILQQQREGRTILLTTHFMDEADVLGDRIAIMADGVVQCCGSSLFLKNKYGAGYHMVIVKEPNCVVSKITDIIKKYVPGAAIESNVSAELSYILPHDSCDQFEGLFSDLELMREDLGIASFGASVTTMEEVFLKVGEFSHNGRDSSGEYESTSYSVPMNSAVNGHIPSIEPEDSGKSAFVEDTKCNRGFALYTQQFYAMFVKHILHTWRNVVLTTSQLLVPLFFTILVLIILKTLPTPDDSPPLAMVLDNFRQPVVPYSPGYQPSAFASHFGHVFEMQYKGTNVEAVNINEKEGNITMINYLVEKATNDLAEFDNRYLVASEFHEVSGAYLNATALFNNQGYHTPAITLSAFDNAVLKYYANSSYNIRTTNHPLPPTSNDKVNNQLLSLAWAFSIAFNVLFGMSFLASSFVLFIIKERAIKSKHVQFVSGVHAINFWVSTFVWDVINFLIPSVLIIITFAAFDIPAFINDGRFMLTLFLFFLYAWAMLPQMYVLSFIFTVPSSGLVWLTMLNFLSGIATMLAVDILSIPELDLVDLSKVLNWIFLVIFPNFCLGTGLQTMYALYASNALYDDVCRKNAEIFDFVCHIKQYETTMCCPKCTVNCLSYESNYLVWDEIGIGREVLFLALQGLLFFSLLFLMESEYLKKLWYRMREKQVVSRNRTFSGISMDGRIQEDTDVKAERERILKQPPMYHSDALVLRELTKYYGSHLAVNNVTVGIPQGECFGLLGVNGAGKTTTFKMLTGDEIVSSGNAYLQNVDIRSNIKTVQQRLGYCPQFDALLDQMTGRETLFMFARLRGVVEAQIPSVVQNLMSTLLLEEHADKLVKDYSGGNKRKLSTAVALVGNPPVIFLDEPSSGMDPVARRHLWNTLAKVRASGRTLVLTSHSMEECEALCTRIAIMVNGQYKCLGSTQHLKNKFGEGYTLIARIGPPSRGEDTVLQPVMEFIEKSFPGSVLKDEHQGLVHYHITDTTLSWAKIFGTMERAKAEFHIEDYSVSQTTLEQVFINFARSQVAPEEVEMGTCATCGLCCKMIFGCYLCRCENVQ</sequence>
<keyword evidence="8" id="KW-0445">Lipid transport</keyword>
<dbReference type="InterPro" id="IPR026082">
    <property type="entry name" value="ABCA"/>
</dbReference>
<keyword evidence="4" id="KW-0677">Repeat</keyword>
<dbReference type="Pfam" id="PF12698">
    <property type="entry name" value="ABC2_membrane_3"/>
    <property type="match status" value="2"/>
</dbReference>
<dbReference type="GO" id="GO:0012505">
    <property type="term" value="C:endomembrane system"/>
    <property type="evidence" value="ECO:0007669"/>
    <property type="project" value="UniProtKB-SubCell"/>
</dbReference>
<dbReference type="Pfam" id="PF23321">
    <property type="entry name" value="R1_ABCA1"/>
    <property type="match status" value="1"/>
</dbReference>
<dbReference type="SUPFAM" id="SSF52540">
    <property type="entry name" value="P-loop containing nucleoside triphosphate hydrolases"/>
    <property type="match status" value="2"/>
</dbReference>
<dbReference type="InParanoid" id="A0A1S3JM23"/>
<dbReference type="InterPro" id="IPR017871">
    <property type="entry name" value="ABC_transporter-like_CS"/>
</dbReference>
<dbReference type="Proteomes" id="UP000085678">
    <property type="component" value="Unplaced"/>
</dbReference>
<keyword evidence="7 12" id="KW-1133">Transmembrane helix</keyword>
<dbReference type="InterPro" id="IPR056264">
    <property type="entry name" value="R2_ABCA1-4-like"/>
</dbReference>
<feature type="transmembrane region" description="Helical" evidence="12">
    <location>
        <begin position="1182"/>
        <end position="1205"/>
    </location>
</feature>
<gene>
    <name evidence="15" type="primary">LOC106174254</name>
</gene>
<dbReference type="GO" id="GO:0005319">
    <property type="term" value="F:lipid transporter activity"/>
    <property type="evidence" value="ECO:0007669"/>
    <property type="project" value="TreeGrafter"/>
</dbReference>
<evidence type="ECO:0000313" key="15">
    <source>
        <dbReference type="RefSeq" id="XP_013411171.1"/>
    </source>
</evidence>
<feature type="transmembrane region" description="Helical" evidence="12">
    <location>
        <begin position="262"/>
        <end position="282"/>
    </location>
</feature>
<evidence type="ECO:0000256" key="2">
    <source>
        <dbReference type="ARBA" id="ARBA00022448"/>
    </source>
</evidence>
<keyword evidence="6 15" id="KW-0067">ATP-binding</keyword>
<dbReference type="KEGG" id="lak:106174254"/>
<evidence type="ECO:0000313" key="14">
    <source>
        <dbReference type="Proteomes" id="UP000085678"/>
    </source>
</evidence>
<dbReference type="GO" id="GO:0005524">
    <property type="term" value="F:ATP binding"/>
    <property type="evidence" value="ECO:0007669"/>
    <property type="project" value="UniProtKB-KW"/>
</dbReference>
<reference evidence="15" key="1">
    <citation type="submission" date="2025-08" db="UniProtKB">
        <authorList>
            <consortium name="RefSeq"/>
        </authorList>
    </citation>
    <scope>IDENTIFICATION</scope>
    <source>
        <tissue evidence="15">Gonads</tissue>
    </source>
</reference>
<dbReference type="OrthoDB" id="6512918at2759"/>
<feature type="transmembrane region" description="Helical" evidence="12">
    <location>
        <begin position="24"/>
        <end position="43"/>
    </location>
</feature>
<evidence type="ECO:0000256" key="10">
    <source>
        <dbReference type="ARBA" id="ARBA00023180"/>
    </source>
</evidence>
<dbReference type="Gene3D" id="3.40.50.300">
    <property type="entry name" value="P-loop containing nucleotide triphosphate hydrolases"/>
    <property type="match status" value="2"/>
</dbReference>
<dbReference type="PANTHER" id="PTHR19229:SF250">
    <property type="entry name" value="ABC TRANSPORTER DOMAIN-CONTAINING PROTEIN-RELATED"/>
    <property type="match status" value="1"/>
</dbReference>
<dbReference type="GO" id="GO:0016020">
    <property type="term" value="C:membrane"/>
    <property type="evidence" value="ECO:0007669"/>
    <property type="project" value="InterPro"/>
</dbReference>
<feature type="transmembrane region" description="Helical" evidence="12">
    <location>
        <begin position="375"/>
        <end position="392"/>
    </location>
</feature>
<comment type="catalytic activity">
    <reaction evidence="11">
        <text>cholesterol(in) + ATP + H2O = cholesterol(out) + ADP + phosphate + H(+)</text>
        <dbReference type="Rhea" id="RHEA:39051"/>
        <dbReference type="ChEBI" id="CHEBI:15377"/>
        <dbReference type="ChEBI" id="CHEBI:15378"/>
        <dbReference type="ChEBI" id="CHEBI:16113"/>
        <dbReference type="ChEBI" id="CHEBI:30616"/>
        <dbReference type="ChEBI" id="CHEBI:43474"/>
        <dbReference type="ChEBI" id="CHEBI:456216"/>
    </reaction>
    <physiologicalReaction direction="left-to-right" evidence="11">
        <dbReference type="Rhea" id="RHEA:39052"/>
    </physiologicalReaction>
</comment>
<organism evidence="14 15">
    <name type="scientific">Lingula anatina</name>
    <name type="common">Brachiopod</name>
    <name type="synonym">Lingula unguis</name>
    <dbReference type="NCBI Taxonomy" id="7574"/>
    <lineage>
        <taxon>Eukaryota</taxon>
        <taxon>Metazoa</taxon>
        <taxon>Spiralia</taxon>
        <taxon>Lophotrochozoa</taxon>
        <taxon>Brachiopoda</taxon>
        <taxon>Linguliformea</taxon>
        <taxon>Lingulata</taxon>
        <taxon>Lingulida</taxon>
        <taxon>Linguloidea</taxon>
        <taxon>Lingulidae</taxon>
        <taxon>Lingula</taxon>
    </lineage>
</organism>
<feature type="transmembrane region" description="Helical" evidence="12">
    <location>
        <begin position="302"/>
        <end position="326"/>
    </location>
</feature>
<evidence type="ECO:0000256" key="5">
    <source>
        <dbReference type="ARBA" id="ARBA00022741"/>
    </source>
</evidence>
<keyword evidence="2" id="KW-0813">Transport</keyword>
<keyword evidence="5" id="KW-0547">Nucleotide-binding</keyword>
<dbReference type="InterPro" id="IPR027417">
    <property type="entry name" value="P-loop_NTPase"/>
</dbReference>
<evidence type="ECO:0000259" key="13">
    <source>
        <dbReference type="PROSITE" id="PS50893"/>
    </source>
</evidence>
<dbReference type="FunFam" id="3.40.50.300:FF:000465">
    <property type="entry name" value="ATP-binding cassette, sub-family A (ABC1), member 3"/>
    <property type="match status" value="1"/>
</dbReference>
<dbReference type="GO" id="GO:0016887">
    <property type="term" value="F:ATP hydrolysis activity"/>
    <property type="evidence" value="ECO:0007669"/>
    <property type="project" value="InterPro"/>
</dbReference>
<feature type="transmembrane region" description="Helical" evidence="12">
    <location>
        <begin position="1329"/>
        <end position="1351"/>
    </location>
</feature>
<keyword evidence="10" id="KW-0325">Glycoprotein</keyword>
<dbReference type="GO" id="GO:0140359">
    <property type="term" value="F:ABC-type transporter activity"/>
    <property type="evidence" value="ECO:0007669"/>
    <property type="project" value="InterPro"/>
</dbReference>
<evidence type="ECO:0000256" key="11">
    <source>
        <dbReference type="ARBA" id="ARBA00050894"/>
    </source>
</evidence>
<dbReference type="PANTHER" id="PTHR19229">
    <property type="entry name" value="ATP-BINDING CASSETTE TRANSPORTER SUBFAMILY A ABCA"/>
    <property type="match status" value="1"/>
</dbReference>
<dbReference type="SMART" id="SM00382">
    <property type="entry name" value="AAA"/>
    <property type="match status" value="2"/>
</dbReference>
<dbReference type="FunCoup" id="A0A1S3JM23">
    <property type="interactions" value="409"/>
</dbReference>
<accession>A0A1S3JM23</accession>
<feature type="domain" description="ABC transporter" evidence="13">
    <location>
        <begin position="1404"/>
        <end position="1634"/>
    </location>
</feature>
<dbReference type="InterPro" id="IPR003439">
    <property type="entry name" value="ABC_transporter-like_ATP-bd"/>
</dbReference>
<dbReference type="CDD" id="cd03263">
    <property type="entry name" value="ABC_subfamily_A"/>
    <property type="match status" value="2"/>
</dbReference>
<comment type="subcellular location">
    <subcellularLocation>
        <location evidence="1">Endomembrane system</location>
        <topology evidence="1">Multi-pass membrane protein</topology>
    </subcellularLocation>
</comment>
<proteinExistence type="predicted"/>
<dbReference type="FunFam" id="3.40.50.300:FF:000327">
    <property type="entry name" value="ATP-binding cassette sub-family A member 3"/>
    <property type="match status" value="1"/>
</dbReference>
<feature type="transmembrane region" description="Helical" evidence="12">
    <location>
        <begin position="1156"/>
        <end position="1175"/>
    </location>
</feature>
<feature type="transmembrane region" description="Helical" evidence="12">
    <location>
        <begin position="1211"/>
        <end position="1234"/>
    </location>
</feature>
<evidence type="ECO:0000256" key="7">
    <source>
        <dbReference type="ARBA" id="ARBA00022989"/>
    </source>
</evidence>
<dbReference type="RefSeq" id="XP_013411171.1">
    <property type="nucleotide sequence ID" value="XM_013555717.1"/>
</dbReference>
<evidence type="ECO:0000256" key="12">
    <source>
        <dbReference type="SAM" id="Phobius"/>
    </source>
</evidence>
<dbReference type="PROSITE" id="PS00211">
    <property type="entry name" value="ABC_TRANSPORTER_1"/>
    <property type="match status" value="1"/>
</dbReference>
<dbReference type="GO" id="GO:0005737">
    <property type="term" value="C:cytoplasm"/>
    <property type="evidence" value="ECO:0007669"/>
    <property type="project" value="UniProtKB-ARBA"/>
</dbReference>
<evidence type="ECO:0000256" key="1">
    <source>
        <dbReference type="ARBA" id="ARBA00004127"/>
    </source>
</evidence>
<dbReference type="PROSITE" id="PS50893">
    <property type="entry name" value="ABC_TRANSPORTER_2"/>
    <property type="match status" value="2"/>
</dbReference>
<feature type="domain" description="ABC transporter" evidence="13">
    <location>
        <begin position="537"/>
        <end position="766"/>
    </location>
</feature>
<name>A0A1S3JM23_LINAN</name>